<keyword evidence="3" id="KW-1185">Reference proteome</keyword>
<comment type="caution">
    <text evidence="2">The sequence shown here is derived from an EMBL/GenBank/DDBJ whole genome shotgun (WGS) entry which is preliminary data.</text>
</comment>
<name>A0A9W7FHX3_9STRA</name>
<proteinExistence type="predicted"/>
<dbReference type="PANTHER" id="PTHR35136:SF1">
    <property type="entry name" value="CYCLOEUCALENOL CYCLOISOMERASE"/>
    <property type="match status" value="1"/>
</dbReference>
<evidence type="ECO:0000313" key="3">
    <source>
        <dbReference type="Proteomes" id="UP001165160"/>
    </source>
</evidence>
<accession>A0A9W7FHX3</accession>
<feature type="transmembrane region" description="Helical" evidence="1">
    <location>
        <begin position="199"/>
        <end position="226"/>
    </location>
</feature>
<feature type="transmembrane region" description="Helical" evidence="1">
    <location>
        <begin position="20"/>
        <end position="39"/>
    </location>
</feature>
<dbReference type="Proteomes" id="UP001165160">
    <property type="component" value="Unassembled WGS sequence"/>
</dbReference>
<sequence>MSLFFLIIATSLYETFTHPYSYLLVCSSISLPFLIYPFISSSHYNTPPPTYAHKAILYLTIYSYIGNYFYTHYFYTILKAEYTFIGVRFNNVPLGMYFATLFYFASYHAFSNCVLRFFYTHYVEGMRRNILFTMVVVTLSYGTAFMESLSIAAFPYYRFEDRDMAYTVGSAFYGIYFLFSFPMFFFFDWEGDVKGGRRVGIWDTVVESCGCGMLILICLDLVRVLLVKVPFVMEL</sequence>
<gene>
    <name evidence="2" type="ORF">TrVE_jg10367</name>
</gene>
<dbReference type="EMBL" id="BRXX01000446">
    <property type="protein sequence ID" value="GMI12415.1"/>
    <property type="molecule type" value="Genomic_DNA"/>
</dbReference>
<reference evidence="3" key="1">
    <citation type="journal article" date="2023" name="Commun. Biol.">
        <title>Genome analysis of Parmales, the sister group of diatoms, reveals the evolutionary specialization of diatoms from phago-mixotrophs to photoautotrophs.</title>
        <authorList>
            <person name="Ban H."/>
            <person name="Sato S."/>
            <person name="Yoshikawa S."/>
            <person name="Yamada K."/>
            <person name="Nakamura Y."/>
            <person name="Ichinomiya M."/>
            <person name="Sato N."/>
            <person name="Blanc-Mathieu R."/>
            <person name="Endo H."/>
            <person name="Kuwata A."/>
            <person name="Ogata H."/>
        </authorList>
    </citation>
    <scope>NUCLEOTIDE SEQUENCE [LARGE SCALE GENOMIC DNA]</scope>
    <source>
        <strain evidence="3">NIES 3699</strain>
    </source>
</reference>
<feature type="transmembrane region" description="Helical" evidence="1">
    <location>
        <begin position="95"/>
        <end position="118"/>
    </location>
</feature>
<keyword evidence="1" id="KW-0812">Transmembrane</keyword>
<keyword evidence="1" id="KW-1133">Transmembrane helix</keyword>
<keyword evidence="1" id="KW-0472">Membrane</keyword>
<evidence type="ECO:0008006" key="4">
    <source>
        <dbReference type="Google" id="ProtNLM"/>
    </source>
</evidence>
<dbReference type="InterPro" id="IPR020532">
    <property type="entry name" value="Cycloeucalenol_cycloisomerase"/>
</dbReference>
<evidence type="ECO:0000256" key="1">
    <source>
        <dbReference type="SAM" id="Phobius"/>
    </source>
</evidence>
<organism evidence="2 3">
    <name type="scientific">Triparma verrucosa</name>
    <dbReference type="NCBI Taxonomy" id="1606542"/>
    <lineage>
        <taxon>Eukaryota</taxon>
        <taxon>Sar</taxon>
        <taxon>Stramenopiles</taxon>
        <taxon>Ochrophyta</taxon>
        <taxon>Bolidophyceae</taxon>
        <taxon>Parmales</taxon>
        <taxon>Triparmaceae</taxon>
        <taxon>Triparma</taxon>
    </lineage>
</organism>
<evidence type="ECO:0000313" key="2">
    <source>
        <dbReference type="EMBL" id="GMI12415.1"/>
    </source>
</evidence>
<protein>
    <recommendedName>
        <fullName evidence="4">Cycloeucalenol cycloisomerase</fullName>
    </recommendedName>
</protein>
<dbReference type="PANTHER" id="PTHR35136">
    <property type="entry name" value="CYCLOEUCALENOL CYCLOISOMERASE"/>
    <property type="match status" value="1"/>
</dbReference>
<dbReference type="AlphaFoldDB" id="A0A9W7FHX3"/>
<feature type="transmembrane region" description="Helical" evidence="1">
    <location>
        <begin position="130"/>
        <end position="154"/>
    </location>
</feature>
<feature type="transmembrane region" description="Helical" evidence="1">
    <location>
        <begin position="51"/>
        <end position="75"/>
    </location>
</feature>
<dbReference type="GO" id="GO:0047793">
    <property type="term" value="F:cycloeucalenol cycloisomerase activity"/>
    <property type="evidence" value="ECO:0007669"/>
    <property type="project" value="InterPro"/>
</dbReference>
<feature type="transmembrane region" description="Helical" evidence="1">
    <location>
        <begin position="166"/>
        <end position="187"/>
    </location>
</feature>